<sequence>MKALRFLHVATLTCTTVYAAHSQETLADATNSGVDVPGHNHAYFTKVAPDKQLWLVRELSVLPDPPVQYDHQFIFVSGYIRDNLPGLEDATLEVSGVCPHYWTSGPGKITDWRHLVVRHPGDKYGGPLKGVENELLWDMVIWWPQYPREPPYEWECSFEATTRLPDERILFSFAQNFTIKWARAVKRHPPQGVFQSETLSAPPSFPAVGQKMRPSKGNTVVSILCWSSALARASQEILVNIVDPKVDVPGHNHAYYTKVPREEQLFRVQELAVHPDPPVQNEHHFLYVSGYNAPNLPGLEDTTLELSGVCPEYYEQGPAKLADMYHLVRRTGEEYGGPLRGDENELLWDMFVGAWPPHEPPFEYNCSLEATARLPDGRIFFSFAQNFTVKWPCYP</sequence>
<evidence type="ECO:0000256" key="1">
    <source>
        <dbReference type="SAM" id="SignalP"/>
    </source>
</evidence>
<evidence type="ECO:0000313" key="3">
    <source>
        <dbReference type="Proteomes" id="UP000799324"/>
    </source>
</evidence>
<organism evidence="2 3">
    <name type="scientific">Lophiostoma macrostomum CBS 122681</name>
    <dbReference type="NCBI Taxonomy" id="1314788"/>
    <lineage>
        <taxon>Eukaryota</taxon>
        <taxon>Fungi</taxon>
        <taxon>Dikarya</taxon>
        <taxon>Ascomycota</taxon>
        <taxon>Pezizomycotina</taxon>
        <taxon>Dothideomycetes</taxon>
        <taxon>Pleosporomycetidae</taxon>
        <taxon>Pleosporales</taxon>
        <taxon>Lophiostomataceae</taxon>
        <taxon>Lophiostoma</taxon>
    </lineage>
</organism>
<gene>
    <name evidence="2" type="ORF">K491DRAFT_717679</name>
</gene>
<proteinExistence type="predicted"/>
<name>A0A6A6T1E7_9PLEO</name>
<keyword evidence="3" id="KW-1185">Reference proteome</keyword>
<dbReference type="AlphaFoldDB" id="A0A6A6T1E7"/>
<feature type="signal peptide" evidence="1">
    <location>
        <begin position="1"/>
        <end position="22"/>
    </location>
</feature>
<dbReference type="Proteomes" id="UP000799324">
    <property type="component" value="Unassembled WGS sequence"/>
</dbReference>
<dbReference type="OrthoDB" id="5422698at2759"/>
<accession>A0A6A6T1E7</accession>
<dbReference type="EMBL" id="MU004374">
    <property type="protein sequence ID" value="KAF2653825.1"/>
    <property type="molecule type" value="Genomic_DNA"/>
</dbReference>
<protein>
    <submittedName>
        <fullName evidence="2">Uncharacterized protein</fullName>
    </submittedName>
</protein>
<reference evidence="2" key="1">
    <citation type="journal article" date="2020" name="Stud. Mycol.">
        <title>101 Dothideomycetes genomes: a test case for predicting lifestyles and emergence of pathogens.</title>
        <authorList>
            <person name="Haridas S."/>
            <person name="Albert R."/>
            <person name="Binder M."/>
            <person name="Bloem J."/>
            <person name="Labutti K."/>
            <person name="Salamov A."/>
            <person name="Andreopoulos B."/>
            <person name="Baker S."/>
            <person name="Barry K."/>
            <person name="Bills G."/>
            <person name="Bluhm B."/>
            <person name="Cannon C."/>
            <person name="Castanera R."/>
            <person name="Culley D."/>
            <person name="Daum C."/>
            <person name="Ezra D."/>
            <person name="Gonzalez J."/>
            <person name="Henrissat B."/>
            <person name="Kuo A."/>
            <person name="Liang C."/>
            <person name="Lipzen A."/>
            <person name="Lutzoni F."/>
            <person name="Magnuson J."/>
            <person name="Mondo S."/>
            <person name="Nolan M."/>
            <person name="Ohm R."/>
            <person name="Pangilinan J."/>
            <person name="Park H.-J."/>
            <person name="Ramirez L."/>
            <person name="Alfaro M."/>
            <person name="Sun H."/>
            <person name="Tritt A."/>
            <person name="Yoshinaga Y."/>
            <person name="Zwiers L.-H."/>
            <person name="Turgeon B."/>
            <person name="Goodwin S."/>
            <person name="Spatafora J."/>
            <person name="Crous P."/>
            <person name="Grigoriev I."/>
        </authorList>
    </citation>
    <scope>NUCLEOTIDE SEQUENCE</scope>
    <source>
        <strain evidence="2">CBS 122681</strain>
    </source>
</reference>
<evidence type="ECO:0000313" key="2">
    <source>
        <dbReference type="EMBL" id="KAF2653825.1"/>
    </source>
</evidence>
<feature type="chain" id="PRO_5025528032" evidence="1">
    <location>
        <begin position="23"/>
        <end position="395"/>
    </location>
</feature>
<keyword evidence="1" id="KW-0732">Signal</keyword>